<evidence type="ECO:0000313" key="4">
    <source>
        <dbReference type="Proteomes" id="UP000008021"/>
    </source>
</evidence>
<keyword evidence="1" id="KW-0472">Membrane</keyword>
<feature type="transmembrane region" description="Helical" evidence="1">
    <location>
        <begin position="514"/>
        <end position="535"/>
    </location>
</feature>
<evidence type="ECO:0000313" key="3">
    <source>
        <dbReference type="EnsemblPlants" id="OMERI09G07070.1"/>
    </source>
</evidence>
<dbReference type="STRING" id="40149.A0A0E0ERU5"/>
<dbReference type="InterPro" id="IPR056018">
    <property type="entry name" value="DUF7597"/>
</dbReference>
<dbReference type="EnsemblPlants" id="OMERI09G07070.1">
    <property type="protein sequence ID" value="OMERI09G07070.1"/>
    <property type="gene ID" value="OMERI09G07070"/>
</dbReference>
<dbReference type="Pfam" id="PF24530">
    <property type="entry name" value="DUF7597"/>
    <property type="match status" value="1"/>
</dbReference>
<protein>
    <recommendedName>
        <fullName evidence="2">DUF7597 domain-containing protein</fullName>
    </recommendedName>
</protein>
<dbReference type="PANTHER" id="PTHR33075">
    <property type="entry name" value="OS02G0499800 PROTEIN"/>
    <property type="match status" value="1"/>
</dbReference>
<dbReference type="PANTHER" id="PTHR33075:SF7">
    <property type="entry name" value="OS02G0303350 PROTEIN"/>
    <property type="match status" value="1"/>
</dbReference>
<keyword evidence="1" id="KW-0812">Transmembrane</keyword>
<reference evidence="3" key="2">
    <citation type="submission" date="2018-05" db="EMBL/GenBank/DDBJ databases">
        <title>OmerRS3 (Oryza meridionalis Reference Sequence Version 3).</title>
        <authorList>
            <person name="Zhang J."/>
            <person name="Kudrna D."/>
            <person name="Lee S."/>
            <person name="Talag J."/>
            <person name="Welchert J."/>
            <person name="Wing R.A."/>
        </authorList>
    </citation>
    <scope>NUCLEOTIDE SEQUENCE [LARGE SCALE GENOMIC DNA]</scope>
    <source>
        <strain evidence="3">cv. OR44</strain>
    </source>
</reference>
<proteinExistence type="predicted"/>
<evidence type="ECO:0000256" key="1">
    <source>
        <dbReference type="SAM" id="Phobius"/>
    </source>
</evidence>
<dbReference type="HOGENOM" id="CLU_024664_0_0_1"/>
<reference evidence="3" key="1">
    <citation type="submission" date="2015-04" db="UniProtKB">
        <authorList>
            <consortium name="EnsemblPlants"/>
        </authorList>
    </citation>
    <scope>IDENTIFICATION</scope>
</reference>
<keyword evidence="4" id="KW-1185">Reference proteome</keyword>
<dbReference type="Gramene" id="OMERI09G07070.1">
    <property type="protein sequence ID" value="OMERI09G07070.1"/>
    <property type="gene ID" value="OMERI09G07070"/>
</dbReference>
<sequence>MPYGYVVPIISTPSIIFDHPFTFLPDSALRIFVALALRAAIGGSRADLSVVHLKDRSYSFLVCSKQVGIWIYRLKSYTCNDFALRFFLWRNGGPNCHWEFDSWNHEKEKGWVLVTPKKRFSGSLRQPDRFYDQAVQHRDIPMKNVFDRLKEPLQKIAASDAPVIKQAVKPKFQISQVNVPRPKAKSIAAPRFNAVAKVLNSRSNGNLVWHPKKLAPVISQPSQLLRSPVANTLHSPQPHCSSPMANLNPNPLWFIREGHIVHLGGNLHVPRVDLTIPERPTRRHEDFCLALVEPALPEQDWEHHRELILENILYGRLFEVRASFRHASAVGMFQLRSPMHRDALVHSEPFVFDGINSQQQAAGEQEEDAWGQDHPMGQIMEANLDGLIDLAPAVPKDANVLLVVPPVSSRLSDKGKRVLDLSDKWKRVLVPVQDPNVQKFLACLERLARSEYPKHHYVYPMAGLNEKVDFLCKAKDLMHHLGSIESIPTAVQMLNHFTPLVLPKKTMFDAAPMWNPRLLIGPSGFTSLFLVLWMLKPRMGWRF</sequence>
<feature type="domain" description="DUF7597" evidence="2">
    <location>
        <begin position="249"/>
        <end position="356"/>
    </location>
</feature>
<keyword evidence="1" id="KW-1133">Transmembrane helix</keyword>
<organism evidence="3">
    <name type="scientific">Oryza meridionalis</name>
    <dbReference type="NCBI Taxonomy" id="40149"/>
    <lineage>
        <taxon>Eukaryota</taxon>
        <taxon>Viridiplantae</taxon>
        <taxon>Streptophyta</taxon>
        <taxon>Embryophyta</taxon>
        <taxon>Tracheophyta</taxon>
        <taxon>Spermatophyta</taxon>
        <taxon>Magnoliopsida</taxon>
        <taxon>Liliopsida</taxon>
        <taxon>Poales</taxon>
        <taxon>Poaceae</taxon>
        <taxon>BOP clade</taxon>
        <taxon>Oryzoideae</taxon>
        <taxon>Oryzeae</taxon>
        <taxon>Oryzinae</taxon>
        <taxon>Oryza</taxon>
    </lineage>
</organism>
<evidence type="ECO:0000259" key="2">
    <source>
        <dbReference type="Pfam" id="PF24530"/>
    </source>
</evidence>
<dbReference type="AlphaFoldDB" id="A0A0E0ERU5"/>
<accession>A0A0E0ERU5</accession>
<dbReference type="Proteomes" id="UP000008021">
    <property type="component" value="Chromosome 9"/>
</dbReference>
<name>A0A0E0ERU5_9ORYZ</name>